<dbReference type="Gene3D" id="3.30.2010.10">
    <property type="entry name" value="Metalloproteases ('zincins'), catalytic domain"/>
    <property type="match status" value="1"/>
</dbReference>
<dbReference type="AlphaFoldDB" id="A0AA97DCV6"/>
<reference evidence="2" key="1">
    <citation type="submission" date="2023-09" db="EMBL/GenBank/DDBJ databases">
        <authorList>
            <person name="Zeng C."/>
        </authorList>
    </citation>
    <scope>NUCLEOTIDE SEQUENCE</scope>
    <source>
        <strain evidence="2">ZCY20-5</strain>
    </source>
</reference>
<dbReference type="EC" id="3.4.-.-" evidence="2"/>
<dbReference type="RefSeq" id="WP_275844383.1">
    <property type="nucleotide sequence ID" value="NZ_CP135996.1"/>
</dbReference>
<keyword evidence="2" id="KW-0378">Hydrolase</keyword>
<reference evidence="2" key="2">
    <citation type="submission" date="2024-06" db="EMBL/GenBank/DDBJ databases">
        <title>Caproicibacterium argilliputei sp. nov, a novel caproic acid producing anaerobic bacterium isolated from pit mud.</title>
        <authorList>
            <person name="Xia S."/>
        </authorList>
    </citation>
    <scope>NUCLEOTIDE SEQUENCE</scope>
    <source>
        <strain evidence="2">ZCY20-5</strain>
    </source>
</reference>
<feature type="domain" description="YgjP-like metallopeptidase" evidence="1">
    <location>
        <begin position="23"/>
        <end position="233"/>
    </location>
</feature>
<sequence length="244" mass="27795">MGNSLCLNGGRRIFYEIVRKPVKNINLRVTEAGLVRVSANRRVSVRQVEAILRQQERFLLRALEKQTQRQALSPPAHRYHSGETFRVLGQLQTLQTSAGTKTAAALTKRGLLLQTAPETSAEDCRRCIERLLTKQCRIIFTEAAAGAKTLLQGRPLPETVTLRIRRMTSRWGSCIPAKNIITLSTRLLELPLPCIQAVVLHEYVHFLHADHSKDFYAELERVMPDYRQRVAPLSSLPYSFFYNE</sequence>
<evidence type="ECO:0000313" key="2">
    <source>
        <dbReference type="EMBL" id="WOC33160.1"/>
    </source>
</evidence>
<dbReference type="KEGG" id="carl:PXC00_04605"/>
<dbReference type="PANTHER" id="PTHR30399:SF1">
    <property type="entry name" value="UTP PYROPHOSPHATASE"/>
    <property type="match status" value="1"/>
</dbReference>
<dbReference type="InterPro" id="IPR002725">
    <property type="entry name" value="YgjP-like_metallopeptidase"/>
</dbReference>
<keyword evidence="3" id="KW-1185">Reference proteome</keyword>
<accession>A0AA97DCV6</accession>
<dbReference type="CDD" id="cd07344">
    <property type="entry name" value="M48_yhfN_like"/>
    <property type="match status" value="1"/>
</dbReference>
<organism evidence="2 3">
    <name type="scientific">Caproicibacterium argilliputei</name>
    <dbReference type="NCBI Taxonomy" id="3030016"/>
    <lineage>
        <taxon>Bacteria</taxon>
        <taxon>Bacillati</taxon>
        <taxon>Bacillota</taxon>
        <taxon>Clostridia</taxon>
        <taxon>Eubacteriales</taxon>
        <taxon>Oscillospiraceae</taxon>
        <taxon>Caproicibacterium</taxon>
    </lineage>
</organism>
<name>A0AA97DCV6_9FIRM</name>
<gene>
    <name evidence="2" type="ORF">PXC00_04605</name>
</gene>
<dbReference type="PANTHER" id="PTHR30399">
    <property type="entry name" value="UNCHARACTERIZED PROTEIN YGJP"/>
    <property type="match status" value="1"/>
</dbReference>
<proteinExistence type="predicted"/>
<protein>
    <submittedName>
        <fullName evidence="2">SprT family zinc-dependent metalloprotease</fullName>
        <ecNumber evidence="2">3.4.-.-</ecNumber>
    </submittedName>
</protein>
<evidence type="ECO:0000259" key="1">
    <source>
        <dbReference type="Pfam" id="PF01863"/>
    </source>
</evidence>
<keyword evidence="2" id="KW-0482">Metalloprotease</keyword>
<dbReference type="EMBL" id="CP135996">
    <property type="protein sequence ID" value="WOC33160.1"/>
    <property type="molecule type" value="Genomic_DNA"/>
</dbReference>
<dbReference type="GO" id="GO:0008237">
    <property type="term" value="F:metallopeptidase activity"/>
    <property type="evidence" value="ECO:0007669"/>
    <property type="project" value="UniProtKB-KW"/>
</dbReference>
<dbReference type="InterPro" id="IPR053136">
    <property type="entry name" value="UTP_pyrophosphatase-like"/>
</dbReference>
<dbReference type="Proteomes" id="UP001300604">
    <property type="component" value="Chromosome"/>
</dbReference>
<keyword evidence="2" id="KW-0645">Protease</keyword>
<dbReference type="Pfam" id="PF01863">
    <property type="entry name" value="YgjP-like"/>
    <property type="match status" value="1"/>
</dbReference>
<evidence type="ECO:0000313" key="3">
    <source>
        <dbReference type="Proteomes" id="UP001300604"/>
    </source>
</evidence>